<dbReference type="SUPFAM" id="SSF49265">
    <property type="entry name" value="Fibronectin type III"/>
    <property type="match status" value="1"/>
</dbReference>
<feature type="transmembrane region" description="Helical" evidence="2">
    <location>
        <begin position="47"/>
        <end position="65"/>
    </location>
</feature>
<feature type="compositionally biased region" description="Polar residues" evidence="1">
    <location>
        <begin position="1056"/>
        <end position="1072"/>
    </location>
</feature>
<dbReference type="InterPro" id="IPR036116">
    <property type="entry name" value="FN3_sf"/>
</dbReference>
<feature type="compositionally biased region" description="Low complexity" evidence="1">
    <location>
        <begin position="838"/>
        <end position="849"/>
    </location>
</feature>
<feature type="region of interest" description="Disordered" evidence="1">
    <location>
        <begin position="187"/>
        <end position="266"/>
    </location>
</feature>
<feature type="compositionally biased region" description="Polar residues" evidence="1">
    <location>
        <begin position="226"/>
        <end position="244"/>
    </location>
</feature>
<dbReference type="Pfam" id="PF00041">
    <property type="entry name" value="fn3"/>
    <property type="match status" value="1"/>
</dbReference>
<feature type="region of interest" description="Disordered" evidence="1">
    <location>
        <begin position="617"/>
        <end position="652"/>
    </location>
</feature>
<dbReference type="GO" id="GO:0032982">
    <property type="term" value="C:myosin filament"/>
    <property type="evidence" value="ECO:0007669"/>
    <property type="project" value="TreeGrafter"/>
</dbReference>
<feature type="compositionally biased region" description="Polar residues" evidence="1">
    <location>
        <begin position="1017"/>
        <end position="1029"/>
    </location>
</feature>
<dbReference type="InterPro" id="IPR003961">
    <property type="entry name" value="FN3_dom"/>
</dbReference>
<dbReference type="InterPro" id="IPR013783">
    <property type="entry name" value="Ig-like_fold"/>
</dbReference>
<feature type="compositionally biased region" description="Low complexity" evidence="1">
    <location>
        <begin position="1162"/>
        <end position="1176"/>
    </location>
</feature>
<feature type="region of interest" description="Disordered" evidence="1">
    <location>
        <begin position="722"/>
        <end position="1187"/>
    </location>
</feature>
<dbReference type="PANTHER" id="PTHR45615">
    <property type="entry name" value="MYOSIN HEAVY CHAIN, NON-MUSCLE"/>
    <property type="match status" value="1"/>
</dbReference>
<feature type="compositionally biased region" description="Basic and acidic residues" evidence="1">
    <location>
        <begin position="338"/>
        <end position="357"/>
    </location>
</feature>
<dbReference type="PANTHER" id="PTHR45615:SF40">
    <property type="entry name" value="MYOSIN HEAVY CHAIN, NON-MUSCLE"/>
    <property type="match status" value="1"/>
</dbReference>
<feature type="compositionally biased region" description="Basic and acidic residues" evidence="1">
    <location>
        <begin position="987"/>
        <end position="1000"/>
    </location>
</feature>
<feature type="domain" description="Fibronectin type-III" evidence="3">
    <location>
        <begin position="87"/>
        <end position="177"/>
    </location>
</feature>
<name>A0A1Y6LJB6_ZYMTR</name>
<dbReference type="SMART" id="SM00060">
    <property type="entry name" value="FN3"/>
    <property type="match status" value="1"/>
</dbReference>
<feature type="compositionally biased region" description="Basic and acidic residues" evidence="1">
    <location>
        <begin position="191"/>
        <end position="202"/>
    </location>
</feature>
<keyword evidence="2" id="KW-1133">Transmembrane helix</keyword>
<evidence type="ECO:0000313" key="5">
    <source>
        <dbReference type="Proteomes" id="UP000215453"/>
    </source>
</evidence>
<feature type="compositionally biased region" description="Polar residues" evidence="1">
    <location>
        <begin position="680"/>
        <end position="698"/>
    </location>
</feature>
<dbReference type="EMBL" id="LT882679">
    <property type="protein sequence ID" value="SMY23500.1"/>
    <property type="molecule type" value="Genomic_DNA"/>
</dbReference>
<gene>
    <name evidence="4" type="ORF">ZT1A5_G4940</name>
</gene>
<sequence>MTVPRPPSRPRFPQLFARADQIASEVPIDNVYFSHALTMLQTFGLPLAFYFKPVIVFVAMSWLFYRAYQVMSTPLQELAALLGFDIPPAPLIDLASVKADGAMIHWSLPEKQKHKTSLKYEIHLNGAVIIDTLPVHESAATITGLRPGCFYVVRVSLVNNIEFSSKSEPIRFRTKPADSGDFYVAAPDGQDTDHDTAHEPVPRVRPYRGLKDIAPAAPDAVPMSREVSSGQRRSLNASRHSSAMQVDRRESSAEETEAPEGAETIQQLTERLDAIRKETDEAEKQAREEEEEEVNQKEELIKERDELRTEAAEKEKASRNLKREVNTLERQNTAAQNERSKHERILQQKKQDRQKLKDDIIRWQRETEEMKADVERIRQEEVSHLEEAEQEKEKLRIRQADEAALVKALDDEVREKSTEIKKMERAMKNGSPNSAEPETNLVQQLQQDAEAQRMWDGQVLLMQQQYGMTVQKLEQAKRFYAEQQNYLQTLQAKRRQEEATHYTSPPTTQDRQIRRGDSQRSRRAQSGHSSSDSPRLTNFPLSSGAFGPSLTSTAFPGAAFLNIHNGMTISQPTDGMTMSDEDRDRLTGGALMSPGAGADLLPADLFGEGDNDRFITPLPGLGSLPGMSNQGMQDPYPTSPQSGRSSRAQSILASPLSSQLNLHMGSPEHLIDADRRSVRSTRSNRAASGSGMVSTGSRFSGMFGIKQRAKNVSDADDGLALGKAQSHSMPRQDGGIPGLESASRKRNSSISGTLASGSYPSEGPIEGPSQPRSGAGASLRSRAFGIFSKEKSGGDGWPSTFTGLGRRPASPRPGSTHSSELPRPSFDSSRWGVDTWPSADAASGGARSSPLAFGATNWNIPVGQQSRIFGSRHPSRRPSQQYGNSGPPADIMEDEDSDMHDSRDRARHLGPIGSKPPPGSKKAGKAPAVLPSTSSTSAIAADEDDATASSDAKLNPNAKDFKSFFSSMRLRSKDSAPSTIASSSSHQHLENPADVAEHDVSPTTSRKSRDTRDTYSVTTASSIAESGRNSYDLARTVSGSMSDIATPGAEGGRGTGSAQPSPMLGSSTSKESFMQKLTRKSSAGGKFTLPTFKRERSRLDTSVRDLPGSPGLSTPGEEAGFEDSAGLGGSTGNLKESGGGEGKRGSVRGWGNVLKFGGGSSKKGASAVSVTTSEEGVTGDEEREERE</sequence>
<dbReference type="Proteomes" id="UP000215453">
    <property type="component" value="Chromosome 4"/>
</dbReference>
<feature type="compositionally biased region" description="Acidic residues" evidence="1">
    <location>
        <begin position="1177"/>
        <end position="1187"/>
    </location>
</feature>
<feature type="region of interest" description="Disordered" evidence="1">
    <location>
        <begin position="570"/>
        <end position="589"/>
    </location>
</feature>
<evidence type="ECO:0000259" key="3">
    <source>
        <dbReference type="PROSITE" id="PS50853"/>
    </source>
</evidence>
<feature type="compositionally biased region" description="Basic and acidic residues" evidence="1">
    <location>
        <begin position="511"/>
        <end position="520"/>
    </location>
</feature>
<keyword evidence="2" id="KW-0812">Transmembrane</keyword>
<dbReference type="CDD" id="cd00063">
    <property type="entry name" value="FN3"/>
    <property type="match status" value="1"/>
</dbReference>
<dbReference type="AlphaFoldDB" id="A0A1Y6LJB6"/>
<dbReference type="GO" id="GO:0000146">
    <property type="term" value="F:microfilament motor activity"/>
    <property type="evidence" value="ECO:0007669"/>
    <property type="project" value="TreeGrafter"/>
</dbReference>
<feature type="compositionally biased region" description="Basic and acidic residues" evidence="1">
    <location>
        <begin position="1092"/>
        <end position="1103"/>
    </location>
</feature>
<feature type="compositionally biased region" description="Polar residues" evidence="1">
    <location>
        <begin position="328"/>
        <end position="337"/>
    </location>
</feature>
<dbReference type="GO" id="GO:0005737">
    <property type="term" value="C:cytoplasm"/>
    <property type="evidence" value="ECO:0007669"/>
    <property type="project" value="TreeGrafter"/>
</dbReference>
<feature type="compositionally biased region" description="Low complexity" evidence="1">
    <location>
        <begin position="975"/>
        <end position="985"/>
    </location>
</feature>
<accession>A0A1Y6LJB6</accession>
<feature type="compositionally biased region" description="Polar residues" evidence="1">
    <location>
        <begin position="856"/>
        <end position="868"/>
    </location>
</feature>
<feature type="compositionally biased region" description="Polar residues" evidence="1">
    <location>
        <begin position="524"/>
        <end position="540"/>
    </location>
</feature>
<feature type="compositionally biased region" description="Low complexity" evidence="1">
    <location>
        <begin position="925"/>
        <end position="940"/>
    </location>
</feature>
<evidence type="ECO:0000256" key="1">
    <source>
        <dbReference type="SAM" id="MobiDB-lite"/>
    </source>
</evidence>
<protein>
    <recommendedName>
        <fullName evidence="3">Fibronectin type-III domain-containing protein</fullName>
    </recommendedName>
</protein>
<feature type="region of interest" description="Disordered" evidence="1">
    <location>
        <begin position="280"/>
        <end position="357"/>
    </location>
</feature>
<dbReference type="PROSITE" id="PS50853">
    <property type="entry name" value="FN3"/>
    <property type="match status" value="1"/>
</dbReference>
<evidence type="ECO:0000313" key="4">
    <source>
        <dbReference type="EMBL" id="SMY23500.1"/>
    </source>
</evidence>
<dbReference type="Gene3D" id="2.60.40.10">
    <property type="entry name" value="Immunoglobulins"/>
    <property type="match status" value="1"/>
</dbReference>
<reference evidence="4 5" key="1">
    <citation type="submission" date="2016-10" db="EMBL/GenBank/DDBJ databases">
        <authorList>
            <person name="Varghese N."/>
        </authorList>
    </citation>
    <scope>NUCLEOTIDE SEQUENCE [LARGE SCALE GENOMIC DNA]</scope>
</reference>
<feature type="region of interest" description="Disordered" evidence="1">
    <location>
        <begin position="669"/>
        <end position="698"/>
    </location>
</feature>
<organism evidence="4 5">
    <name type="scientific">Zymoseptoria tritici ST99CH_1A5</name>
    <dbReference type="NCBI Taxonomy" id="1276529"/>
    <lineage>
        <taxon>Eukaryota</taxon>
        <taxon>Fungi</taxon>
        <taxon>Dikarya</taxon>
        <taxon>Ascomycota</taxon>
        <taxon>Pezizomycotina</taxon>
        <taxon>Dothideomycetes</taxon>
        <taxon>Dothideomycetidae</taxon>
        <taxon>Mycosphaerellales</taxon>
        <taxon>Mycosphaerellaceae</taxon>
        <taxon>Zymoseptoria</taxon>
    </lineage>
</organism>
<dbReference type="GO" id="GO:0051015">
    <property type="term" value="F:actin filament binding"/>
    <property type="evidence" value="ECO:0007669"/>
    <property type="project" value="TreeGrafter"/>
</dbReference>
<feature type="region of interest" description="Disordered" evidence="1">
    <location>
        <begin position="492"/>
        <end position="540"/>
    </location>
</feature>
<feature type="compositionally biased region" description="Polar residues" evidence="1">
    <location>
        <begin position="639"/>
        <end position="652"/>
    </location>
</feature>
<evidence type="ECO:0000256" key="2">
    <source>
        <dbReference type="SAM" id="Phobius"/>
    </source>
</evidence>
<dbReference type="GO" id="GO:0016460">
    <property type="term" value="C:myosin II complex"/>
    <property type="evidence" value="ECO:0007669"/>
    <property type="project" value="TreeGrafter"/>
</dbReference>
<feature type="compositionally biased region" description="Basic and acidic residues" evidence="1">
    <location>
        <begin position="294"/>
        <end position="327"/>
    </location>
</feature>
<proteinExistence type="predicted"/>
<feature type="compositionally biased region" description="Polar residues" evidence="1">
    <location>
        <begin position="748"/>
        <end position="759"/>
    </location>
</feature>
<feature type="compositionally biased region" description="Polar residues" evidence="1">
    <location>
        <begin position="501"/>
        <end position="510"/>
    </location>
</feature>
<keyword evidence="2" id="KW-0472">Membrane</keyword>